<dbReference type="Proteomes" id="UP000694414">
    <property type="component" value="Unplaced"/>
</dbReference>
<proteinExistence type="predicted"/>
<feature type="region of interest" description="Disordered" evidence="1">
    <location>
        <begin position="25"/>
        <end position="47"/>
    </location>
</feature>
<sequence>MRSHESPTSTPTGFLARKCQKLFSREPNLPPREEGRRGVPSSKIPETSQQDLCRGVCILFVNKHVYILILSSLIAPVTAGRKPAWD</sequence>
<accession>A0A8C8YVL8</accession>
<dbReference type="AlphaFoldDB" id="A0A8C8YVL8"/>
<reference evidence="2" key="1">
    <citation type="submission" date="2025-08" db="UniProtKB">
        <authorList>
            <consortium name="Ensembl"/>
        </authorList>
    </citation>
    <scope>IDENTIFICATION</scope>
</reference>
<reference evidence="2" key="2">
    <citation type="submission" date="2025-09" db="UniProtKB">
        <authorList>
            <consortium name="Ensembl"/>
        </authorList>
    </citation>
    <scope>IDENTIFICATION</scope>
</reference>
<name>A0A8C8YVL8_PROSS</name>
<organism evidence="2 3">
    <name type="scientific">Prolemur simus</name>
    <name type="common">Greater bamboo lemur</name>
    <name type="synonym">Hapalemur simus</name>
    <dbReference type="NCBI Taxonomy" id="1328070"/>
    <lineage>
        <taxon>Eukaryota</taxon>
        <taxon>Metazoa</taxon>
        <taxon>Chordata</taxon>
        <taxon>Craniata</taxon>
        <taxon>Vertebrata</taxon>
        <taxon>Euteleostomi</taxon>
        <taxon>Mammalia</taxon>
        <taxon>Eutheria</taxon>
        <taxon>Euarchontoglires</taxon>
        <taxon>Primates</taxon>
        <taxon>Strepsirrhini</taxon>
        <taxon>Lemuriformes</taxon>
        <taxon>Lemuridae</taxon>
        <taxon>Prolemur</taxon>
    </lineage>
</organism>
<keyword evidence="3" id="KW-1185">Reference proteome</keyword>
<dbReference type="Ensembl" id="ENSPSMT00000009281.1">
    <property type="protein sequence ID" value="ENSPSMP00000007871.1"/>
    <property type="gene ID" value="ENSPSMG00000005840.1"/>
</dbReference>
<evidence type="ECO:0000256" key="1">
    <source>
        <dbReference type="SAM" id="MobiDB-lite"/>
    </source>
</evidence>
<protein>
    <submittedName>
        <fullName evidence="2">Uncharacterized protein</fullName>
    </submittedName>
</protein>
<evidence type="ECO:0000313" key="3">
    <source>
        <dbReference type="Proteomes" id="UP000694414"/>
    </source>
</evidence>
<evidence type="ECO:0000313" key="2">
    <source>
        <dbReference type="Ensembl" id="ENSPSMP00000007871.1"/>
    </source>
</evidence>